<dbReference type="AlphaFoldDB" id="A0A3Q4GH83"/>
<reference evidence="1" key="2">
    <citation type="submission" date="2025-09" db="UniProtKB">
        <authorList>
            <consortium name="Ensembl"/>
        </authorList>
    </citation>
    <scope>IDENTIFICATION</scope>
</reference>
<proteinExistence type="predicted"/>
<sequence length="69" mass="7671">MSAGPDLGASDLAGGHRTTGPVGLQTLLDLLVGVYQEFYSSPFAREKYVSGFLQWGEFFMTHVHWCKYV</sequence>
<reference evidence="1" key="1">
    <citation type="submission" date="2025-08" db="UniProtKB">
        <authorList>
            <consortium name="Ensembl"/>
        </authorList>
    </citation>
    <scope>IDENTIFICATION</scope>
</reference>
<organism evidence="1 2">
    <name type="scientific">Neolamprologus brichardi</name>
    <name type="common">Fairy cichlid</name>
    <name type="synonym">Lamprologus brichardi</name>
    <dbReference type="NCBI Taxonomy" id="32507"/>
    <lineage>
        <taxon>Eukaryota</taxon>
        <taxon>Metazoa</taxon>
        <taxon>Chordata</taxon>
        <taxon>Craniata</taxon>
        <taxon>Vertebrata</taxon>
        <taxon>Euteleostomi</taxon>
        <taxon>Actinopterygii</taxon>
        <taxon>Neopterygii</taxon>
        <taxon>Teleostei</taxon>
        <taxon>Neoteleostei</taxon>
        <taxon>Acanthomorphata</taxon>
        <taxon>Ovalentaria</taxon>
        <taxon>Cichlomorphae</taxon>
        <taxon>Cichliformes</taxon>
        <taxon>Cichlidae</taxon>
        <taxon>African cichlids</taxon>
        <taxon>Pseudocrenilabrinae</taxon>
        <taxon>Lamprologini</taxon>
        <taxon>Neolamprologus</taxon>
    </lineage>
</organism>
<protein>
    <submittedName>
        <fullName evidence="1">Uncharacterized protein</fullName>
    </submittedName>
</protein>
<evidence type="ECO:0000313" key="1">
    <source>
        <dbReference type="Ensembl" id="ENSNBRP00000008281.1"/>
    </source>
</evidence>
<dbReference type="Proteomes" id="UP000261580">
    <property type="component" value="Unassembled WGS sequence"/>
</dbReference>
<name>A0A3Q4GH83_NEOBR</name>
<dbReference type="Bgee" id="ENSNBRG00000006473">
    <property type="expression patterns" value="Expressed in testis"/>
</dbReference>
<evidence type="ECO:0000313" key="2">
    <source>
        <dbReference type="Proteomes" id="UP000261580"/>
    </source>
</evidence>
<accession>A0A3Q4GH83</accession>
<keyword evidence="2" id="KW-1185">Reference proteome</keyword>
<dbReference type="GeneTree" id="ENSGT00990000207227"/>
<dbReference type="Ensembl" id="ENSNBRT00000008523.1">
    <property type="protein sequence ID" value="ENSNBRP00000008281.1"/>
    <property type="gene ID" value="ENSNBRG00000006473.1"/>
</dbReference>